<reference evidence="1 2" key="1">
    <citation type="journal article" date="2021" name="Arch. Microbiol.">
        <title>Thalassobius aquimarinus sp. nov., isolated from the Sea of Japan seashore.</title>
        <authorList>
            <person name="Kurilenko V.V."/>
            <person name="Romanenko L.A."/>
            <person name="Chernysheva N.Y."/>
            <person name="Velansky P.V."/>
            <person name="Tekutyeva L.A."/>
            <person name="Isaeva M.P."/>
            <person name="Mikhailov V.V."/>
        </authorList>
    </citation>
    <scope>NUCLEOTIDE SEQUENCE [LARGE SCALE GENOMIC DNA]</scope>
    <source>
        <strain evidence="1 2">KMM 8518</strain>
    </source>
</reference>
<keyword evidence="2" id="KW-1185">Reference proteome</keyword>
<evidence type="ECO:0000313" key="1">
    <source>
        <dbReference type="EMBL" id="MBR9650490.1"/>
    </source>
</evidence>
<evidence type="ECO:0000313" key="2">
    <source>
        <dbReference type="Proteomes" id="UP001195941"/>
    </source>
</evidence>
<accession>A0ABS5HNF6</accession>
<name>A0ABS5HNF6_9RHOB</name>
<sequence length="354" mass="40489">MTDEHTQSGTADIAFPVPSGLDAYRLRLKRRRLLWRSFRARHQLQAVADRTSQIHPDDLLVVAVLRNEMNRLPYFLKYYRDLGVSRFLVVDNASDDGSAEYLAAEYDVSLWRTSQSYRDSRFGLDWLTWLQIRYCHGHWTLVVDADEFLVYPGQDRHDLRDLTSWLDAKGRLGFGALMLDLYPKGPLDGHGYAPGQDPLDVLQWFDPAPYRSVRQRPMGNLWVQGGVRERMFFADEPQKSPTLNKIPLIKWNRRFAYVNSTHSALPPRLNAIYSGPGGGEASGALIHTKFLPEIVSKSAIEKQRGQHFARPAEFDSYYDSLTGAPDFWTTRSVRYEGPEQLAALGLLRGPDWAD</sequence>
<organism evidence="1 2">
    <name type="scientific">Thalassovita aquimarina</name>
    <dbReference type="NCBI Taxonomy" id="2785917"/>
    <lineage>
        <taxon>Bacteria</taxon>
        <taxon>Pseudomonadati</taxon>
        <taxon>Pseudomonadota</taxon>
        <taxon>Alphaproteobacteria</taxon>
        <taxon>Rhodobacterales</taxon>
        <taxon>Roseobacteraceae</taxon>
        <taxon>Thalassovita</taxon>
    </lineage>
</organism>
<protein>
    <submittedName>
        <fullName evidence="1">Glycosyltransferase family 2 protein</fullName>
    </submittedName>
</protein>
<dbReference type="CDD" id="cd00761">
    <property type="entry name" value="Glyco_tranf_GTA_type"/>
    <property type="match status" value="1"/>
</dbReference>
<comment type="caution">
    <text evidence="1">The sequence shown here is derived from an EMBL/GenBank/DDBJ whole genome shotgun (WGS) entry which is preliminary data.</text>
</comment>
<dbReference type="Proteomes" id="UP001195941">
    <property type="component" value="Unassembled WGS sequence"/>
</dbReference>
<dbReference type="InterPro" id="IPR029044">
    <property type="entry name" value="Nucleotide-diphossugar_trans"/>
</dbReference>
<dbReference type="RefSeq" id="WP_212700004.1">
    <property type="nucleotide sequence ID" value="NZ_JADMKU010000003.1"/>
</dbReference>
<gene>
    <name evidence="1" type="ORF">IT775_05045</name>
</gene>
<dbReference type="Pfam" id="PF13704">
    <property type="entry name" value="Glyco_tranf_2_4"/>
    <property type="match status" value="1"/>
</dbReference>
<dbReference type="SUPFAM" id="SSF53448">
    <property type="entry name" value="Nucleotide-diphospho-sugar transferases"/>
    <property type="match status" value="1"/>
</dbReference>
<proteinExistence type="predicted"/>
<dbReference type="EMBL" id="JADMKU010000003">
    <property type="protein sequence ID" value="MBR9650490.1"/>
    <property type="molecule type" value="Genomic_DNA"/>
</dbReference>